<dbReference type="EMBL" id="JAJHUN010000006">
    <property type="protein sequence ID" value="KAJ4158571.1"/>
    <property type="molecule type" value="Genomic_DNA"/>
</dbReference>
<dbReference type="AlphaFoldDB" id="A0A9W8UQB4"/>
<evidence type="ECO:0000313" key="2">
    <source>
        <dbReference type="EMBL" id="KAJ4158571.1"/>
    </source>
</evidence>
<accession>A0A9W8UQB4</accession>
<keyword evidence="1" id="KW-0732">Signal</keyword>
<evidence type="ECO:0000256" key="1">
    <source>
        <dbReference type="SAM" id="SignalP"/>
    </source>
</evidence>
<evidence type="ECO:0000313" key="3">
    <source>
        <dbReference type="Proteomes" id="UP001144673"/>
    </source>
</evidence>
<evidence type="ECO:0008006" key="4">
    <source>
        <dbReference type="Google" id="ProtNLM"/>
    </source>
</evidence>
<comment type="caution">
    <text evidence="2">The sequence shown here is derived from an EMBL/GenBank/DDBJ whole genome shotgun (WGS) entry which is preliminary data.</text>
</comment>
<sequence length="72" mass="7455">MKFSILAVLSVAAVAVAKPVPDTRSDCTCPIQPKACGCVIPQSVVLAELQTNLFLISLVQPCATISSWPGVG</sequence>
<organism evidence="2 3">
    <name type="scientific">Akanthomyces muscarius</name>
    <name type="common">Entomopathogenic fungus</name>
    <name type="synonym">Lecanicillium muscarium</name>
    <dbReference type="NCBI Taxonomy" id="2231603"/>
    <lineage>
        <taxon>Eukaryota</taxon>
        <taxon>Fungi</taxon>
        <taxon>Dikarya</taxon>
        <taxon>Ascomycota</taxon>
        <taxon>Pezizomycotina</taxon>
        <taxon>Sordariomycetes</taxon>
        <taxon>Hypocreomycetidae</taxon>
        <taxon>Hypocreales</taxon>
        <taxon>Cordycipitaceae</taxon>
        <taxon>Akanthomyces</taxon>
    </lineage>
</organism>
<dbReference type="Proteomes" id="UP001144673">
    <property type="component" value="Unassembled WGS sequence"/>
</dbReference>
<dbReference type="GeneID" id="80896249"/>
<dbReference type="RefSeq" id="XP_056056938.1">
    <property type="nucleotide sequence ID" value="XM_056202367.1"/>
</dbReference>
<feature type="signal peptide" evidence="1">
    <location>
        <begin position="1"/>
        <end position="17"/>
    </location>
</feature>
<keyword evidence="3" id="KW-1185">Reference proteome</keyword>
<feature type="chain" id="PRO_5040999791" description="Hydrophobin" evidence="1">
    <location>
        <begin position="18"/>
        <end position="72"/>
    </location>
</feature>
<reference evidence="2" key="1">
    <citation type="journal article" date="2023" name="Access Microbiol">
        <title>De-novo genome assembly for Akanthomyces muscarius, a biocontrol agent of insect agricultural pests.</title>
        <authorList>
            <person name="Erdos Z."/>
            <person name="Studholme D.J."/>
            <person name="Raymond B."/>
            <person name="Sharma M."/>
        </authorList>
    </citation>
    <scope>NUCLEOTIDE SEQUENCE</scope>
    <source>
        <strain evidence="2">Ve6</strain>
    </source>
</reference>
<proteinExistence type="predicted"/>
<protein>
    <recommendedName>
        <fullName evidence="4">Hydrophobin</fullName>
    </recommendedName>
</protein>
<dbReference type="KEGG" id="amus:LMH87_009090"/>
<name>A0A9W8UQB4_AKAMU</name>
<gene>
    <name evidence="2" type="ORF">LMH87_009090</name>
</gene>